<dbReference type="Gene3D" id="3.40.30.10">
    <property type="entry name" value="Glutaredoxin"/>
    <property type="match status" value="1"/>
</dbReference>
<evidence type="ECO:0000259" key="2">
    <source>
        <dbReference type="Pfam" id="PF13098"/>
    </source>
</evidence>
<organism evidence="3 4">
    <name type="scientific">Geotalea uraniireducens (strain Rf4)</name>
    <name type="common">Geobacter uraniireducens</name>
    <dbReference type="NCBI Taxonomy" id="351605"/>
    <lineage>
        <taxon>Bacteria</taxon>
        <taxon>Pseudomonadati</taxon>
        <taxon>Thermodesulfobacteriota</taxon>
        <taxon>Desulfuromonadia</taxon>
        <taxon>Geobacterales</taxon>
        <taxon>Geobacteraceae</taxon>
        <taxon>Geotalea</taxon>
    </lineage>
</organism>
<dbReference type="PANTHER" id="PTHR35272:SF3">
    <property type="entry name" value="THIOL:DISULFIDE INTERCHANGE PROTEIN DSBC"/>
    <property type="match status" value="1"/>
</dbReference>
<evidence type="ECO:0000313" key="4">
    <source>
        <dbReference type="Proteomes" id="UP000006695"/>
    </source>
</evidence>
<dbReference type="EMBL" id="CP000698">
    <property type="protein sequence ID" value="ABQ27176.1"/>
    <property type="molecule type" value="Genomic_DNA"/>
</dbReference>
<protein>
    <submittedName>
        <fullName evidence="3">Protein-disulfide isomerase-like protein</fullName>
    </submittedName>
</protein>
<dbReference type="HOGENOM" id="CLU_083593_1_1_7"/>
<dbReference type="CDD" id="cd03020">
    <property type="entry name" value="DsbA_DsbC_DsbG"/>
    <property type="match status" value="1"/>
</dbReference>
<reference evidence="3 4" key="1">
    <citation type="submission" date="2007-05" db="EMBL/GenBank/DDBJ databases">
        <title>Complete sequence of Geobacter uraniireducens Rf4.</title>
        <authorList>
            <consortium name="US DOE Joint Genome Institute"/>
            <person name="Copeland A."/>
            <person name="Lucas S."/>
            <person name="Lapidus A."/>
            <person name="Barry K."/>
            <person name="Detter J.C."/>
            <person name="Glavina del Rio T."/>
            <person name="Hammon N."/>
            <person name="Israni S."/>
            <person name="Dalin E."/>
            <person name="Tice H."/>
            <person name="Pitluck S."/>
            <person name="Chertkov O."/>
            <person name="Brettin T."/>
            <person name="Bruce D."/>
            <person name="Han C."/>
            <person name="Schmutz J."/>
            <person name="Larimer F."/>
            <person name="Land M."/>
            <person name="Hauser L."/>
            <person name="Kyrpides N."/>
            <person name="Mikhailova N."/>
            <person name="Shelobolina E."/>
            <person name="Aklujkar M."/>
            <person name="Lovley D."/>
            <person name="Richardson P."/>
        </authorList>
    </citation>
    <scope>NUCLEOTIDE SEQUENCE [LARGE SCALE GENOMIC DNA]</scope>
    <source>
        <strain evidence="3 4">Rf4</strain>
    </source>
</reference>
<dbReference type="OrthoDB" id="9800545at2"/>
<dbReference type="RefSeq" id="WP_011939845.1">
    <property type="nucleotide sequence ID" value="NC_009483.1"/>
</dbReference>
<dbReference type="GO" id="GO:0016853">
    <property type="term" value="F:isomerase activity"/>
    <property type="evidence" value="ECO:0007669"/>
    <property type="project" value="UniProtKB-KW"/>
</dbReference>
<evidence type="ECO:0000256" key="1">
    <source>
        <dbReference type="SAM" id="SignalP"/>
    </source>
</evidence>
<feature type="chain" id="PRO_5039887636" evidence="1">
    <location>
        <begin position="21"/>
        <end position="262"/>
    </location>
</feature>
<dbReference type="InterPro" id="IPR033954">
    <property type="entry name" value="DiS-bond_Isoase_DsbC/G"/>
</dbReference>
<dbReference type="KEGG" id="gur:Gura_3004"/>
<dbReference type="Pfam" id="PF13098">
    <property type="entry name" value="Thioredoxin_2"/>
    <property type="match status" value="1"/>
</dbReference>
<dbReference type="InterPro" id="IPR036249">
    <property type="entry name" value="Thioredoxin-like_sf"/>
</dbReference>
<feature type="domain" description="Thioredoxin-like fold" evidence="2">
    <location>
        <begin position="130"/>
        <end position="254"/>
    </location>
</feature>
<dbReference type="PANTHER" id="PTHR35272">
    <property type="entry name" value="THIOL:DISULFIDE INTERCHANGE PROTEIN DSBC-RELATED"/>
    <property type="match status" value="1"/>
</dbReference>
<gene>
    <name evidence="3" type="ordered locus">Gura_3004</name>
</gene>
<keyword evidence="4" id="KW-1185">Reference proteome</keyword>
<proteinExistence type="predicted"/>
<keyword evidence="1" id="KW-0732">Signal</keyword>
<dbReference type="SUPFAM" id="SSF52833">
    <property type="entry name" value="Thioredoxin-like"/>
    <property type="match status" value="1"/>
</dbReference>
<dbReference type="Proteomes" id="UP000006695">
    <property type="component" value="Chromosome"/>
</dbReference>
<dbReference type="STRING" id="351605.Gura_3004"/>
<sequence length="262" mass="27615">MKSLATALLLVTIAAGSASAMSKEGCGGDCAGCHALSVKEANDLVKGLGGKVTRVKSPAMRGVWEIDLEKEGKKAVAYLDFGKKYLIPGPIFNLTTKKPIAAGEQQTSPVKKVKSSSIPLGNSIVMGNPKGKKRLFVFTDPDCPFCAKLHGELKKLVAMDPDVAVYVKLFPLKMHPTAYDKSRVILQGPSAKLLDDAFAKLQLPAPGPETSAKGVDETIRLAKSLGVNSTPTLIFPDGSVMPGAKDAVEIKTLLAGKTGKKK</sequence>
<name>A5G5V8_GEOUR</name>
<keyword evidence="3" id="KW-0413">Isomerase</keyword>
<dbReference type="InterPro" id="IPR012336">
    <property type="entry name" value="Thioredoxin-like_fold"/>
</dbReference>
<evidence type="ECO:0000313" key="3">
    <source>
        <dbReference type="EMBL" id="ABQ27176.1"/>
    </source>
</evidence>
<accession>A5G5V8</accession>
<dbReference type="AlphaFoldDB" id="A5G5V8"/>
<feature type="signal peptide" evidence="1">
    <location>
        <begin position="1"/>
        <end position="20"/>
    </location>
</feature>
<dbReference type="InterPro" id="IPR051470">
    <property type="entry name" value="Thiol:disulfide_interchange"/>
</dbReference>